<sequence length="126" mass="14351">MSVNAVDIESFVITFDESDNVPISLKGKTIEFKVVRNTNGFTTGPMGIVTNDPLVFFNRKGYSHGPWCLSFTGDVKPGYQWRILLNTLGVKDQNLATYELAENDDPFFYDSWNTYKRGITRITVRQ</sequence>
<reference evidence="1" key="1">
    <citation type="submission" date="2021-06" db="EMBL/GenBank/DDBJ databases">
        <authorList>
            <person name="Rolland C."/>
        </authorList>
    </citation>
    <scope>NUCLEOTIDE SEQUENCE</scope>
    <source>
        <strain evidence="1">347.936635</strain>
    </source>
</reference>
<proteinExistence type="predicted"/>
<protein>
    <submittedName>
        <fullName evidence="1">Uncharacterized protein</fullName>
    </submittedName>
</protein>
<dbReference type="EMBL" id="MZ420154">
    <property type="protein sequence ID" value="QYA18377.1"/>
    <property type="molecule type" value="Genomic_DNA"/>
</dbReference>
<organism evidence="1">
    <name type="scientific">Clandestinovirus</name>
    <dbReference type="NCBI Taxonomy" id="2831644"/>
    <lineage>
        <taxon>Viruses</taxon>
    </lineage>
</organism>
<gene>
    <name evidence="1" type="ORF">KOM_12_107</name>
</gene>
<name>A0A8F8KQX5_9VIRU</name>
<evidence type="ECO:0000313" key="1">
    <source>
        <dbReference type="EMBL" id="QYA18377.1"/>
    </source>
</evidence>
<accession>A0A8F8KQX5</accession>